<name>M1ZPY1_CLOBO</name>
<reference evidence="1 2" key="2">
    <citation type="submission" date="2013-03" db="EMBL/GenBank/DDBJ databases">
        <title>Diversity in Clostridium botulinum.</title>
        <authorList>
            <person name="Timme R.E."/>
            <person name="Allard M."/>
            <person name="Luo Y."/>
            <person name="Strain E."/>
            <person name="Gonzalez-Escalona N."/>
            <person name="Brown E."/>
        </authorList>
    </citation>
    <scope>NUCLEOTIDE SEQUENCE [LARGE SCALE GENOMIC DNA]</scope>
    <source>
        <strain evidence="1 2">CFSAN001627</strain>
    </source>
</reference>
<dbReference type="AlphaFoldDB" id="M1ZPY1"/>
<reference evidence="1 2" key="1">
    <citation type="submission" date="2012-10" db="EMBL/GenBank/DDBJ databases">
        <authorList>
            <person name="Strain E.A."/>
            <person name="Brown E."/>
            <person name="Allard M.W."/>
            <person name="Gonzalez-Escalona N."/>
            <person name="Timme R."/>
        </authorList>
    </citation>
    <scope>NUCLEOTIDE SEQUENCE [LARGE SCALE GENOMIC DNA]</scope>
    <source>
        <strain evidence="1 2">CFSAN001627</strain>
    </source>
</reference>
<gene>
    <name evidence="1" type="ORF">CFSAN001627_14253</name>
</gene>
<evidence type="ECO:0000313" key="1">
    <source>
        <dbReference type="EMBL" id="EKN41282.1"/>
    </source>
</evidence>
<proteinExistence type="predicted"/>
<feature type="non-terminal residue" evidence="1">
    <location>
        <position position="1"/>
    </location>
</feature>
<comment type="caution">
    <text evidence="1">The sequence shown here is derived from an EMBL/GenBank/DDBJ whole genome shotgun (WGS) entry which is preliminary data.</text>
</comment>
<protein>
    <submittedName>
        <fullName evidence="1">Uncharacterized protein</fullName>
    </submittedName>
</protein>
<accession>M1ZPY1</accession>
<organism evidence="1 2">
    <name type="scientific">Clostridium botulinum CFSAN001627</name>
    <dbReference type="NCBI Taxonomy" id="1232189"/>
    <lineage>
        <taxon>Bacteria</taxon>
        <taxon>Bacillati</taxon>
        <taxon>Bacillota</taxon>
        <taxon>Clostridia</taxon>
        <taxon>Eubacteriales</taxon>
        <taxon>Clostridiaceae</taxon>
        <taxon>Clostridium</taxon>
    </lineage>
</organism>
<sequence length="61" mass="7380">FSIKAPPYKIKILFSGQYLSPSFTNYIQELYINYLYFDSIDYGFVVKDLKIYRYNFCLLQL</sequence>
<evidence type="ECO:0000313" key="2">
    <source>
        <dbReference type="Proteomes" id="UP000011944"/>
    </source>
</evidence>
<dbReference type="EMBL" id="AMXI01000847">
    <property type="protein sequence ID" value="EKN41282.1"/>
    <property type="molecule type" value="Genomic_DNA"/>
</dbReference>
<dbReference type="Proteomes" id="UP000011944">
    <property type="component" value="Unassembled WGS sequence"/>
</dbReference>